<protein>
    <recommendedName>
        <fullName evidence="3">Secreted protein</fullName>
    </recommendedName>
</protein>
<reference evidence="1 2" key="1">
    <citation type="journal article" date="2019" name="Emerg. Microbes Infect.">
        <title>Comprehensive subspecies identification of 175 nontuberculous mycobacteria species based on 7547 genomic profiles.</title>
        <authorList>
            <person name="Matsumoto Y."/>
            <person name="Kinjo T."/>
            <person name="Motooka D."/>
            <person name="Nabeya D."/>
            <person name="Jung N."/>
            <person name="Uechi K."/>
            <person name="Horii T."/>
            <person name="Iida T."/>
            <person name="Fujita J."/>
            <person name="Nakamura S."/>
        </authorList>
    </citation>
    <scope>NUCLEOTIDE SEQUENCE [LARGE SCALE GENOMIC DNA]</scope>
    <source>
        <strain evidence="1 2">JCM 12375</strain>
    </source>
</reference>
<name>A0ABN5Y3L2_MYCME</name>
<keyword evidence="2" id="KW-1185">Reference proteome</keyword>
<sequence length="112" mass="12161">MAATAATAGTVASATPPAIKVLILRVRAARCLAMPHAFHPHDDEQKVPDHGQARMYTVRPTPAFVAHAMTSSRGHMCVTSTAKVAAIQWSDVAVRTEQSDRPRPRRRLKLAL</sequence>
<accession>A0ABN5Y3L2</accession>
<organism evidence="1 2">
    <name type="scientific">Mycolicibacterium mageritense</name>
    <name type="common">Mycobacterium mageritense</name>
    <dbReference type="NCBI Taxonomy" id="53462"/>
    <lineage>
        <taxon>Bacteria</taxon>
        <taxon>Bacillati</taxon>
        <taxon>Actinomycetota</taxon>
        <taxon>Actinomycetes</taxon>
        <taxon>Mycobacteriales</taxon>
        <taxon>Mycobacteriaceae</taxon>
        <taxon>Mycolicibacterium</taxon>
    </lineage>
</organism>
<evidence type="ECO:0000313" key="2">
    <source>
        <dbReference type="Proteomes" id="UP000465622"/>
    </source>
</evidence>
<proteinExistence type="predicted"/>
<gene>
    <name evidence="1" type="ORF">MMAGJ_08610</name>
</gene>
<evidence type="ECO:0008006" key="3">
    <source>
        <dbReference type="Google" id="ProtNLM"/>
    </source>
</evidence>
<dbReference type="Proteomes" id="UP000465622">
    <property type="component" value="Chromosome"/>
</dbReference>
<evidence type="ECO:0000313" key="1">
    <source>
        <dbReference type="EMBL" id="BBX31579.1"/>
    </source>
</evidence>
<dbReference type="EMBL" id="AP022567">
    <property type="protein sequence ID" value="BBX31579.1"/>
    <property type="molecule type" value="Genomic_DNA"/>
</dbReference>